<keyword evidence="1" id="KW-1133">Transmembrane helix</keyword>
<protein>
    <submittedName>
        <fullName evidence="2">Uncharacterized protein</fullName>
    </submittedName>
</protein>
<evidence type="ECO:0000313" key="2">
    <source>
        <dbReference type="EMBL" id="KZL50570.1"/>
    </source>
</evidence>
<organism evidence="2 3">
    <name type="scientific">Nodularia spumigena CENA596</name>
    <dbReference type="NCBI Taxonomy" id="1819295"/>
    <lineage>
        <taxon>Bacteria</taxon>
        <taxon>Bacillati</taxon>
        <taxon>Cyanobacteriota</taxon>
        <taxon>Cyanophyceae</taxon>
        <taxon>Nostocales</taxon>
        <taxon>Nodulariaceae</taxon>
        <taxon>Nodularia</taxon>
    </lineage>
</organism>
<feature type="transmembrane region" description="Helical" evidence="1">
    <location>
        <begin position="211"/>
        <end position="229"/>
    </location>
</feature>
<evidence type="ECO:0000256" key="1">
    <source>
        <dbReference type="SAM" id="Phobius"/>
    </source>
</evidence>
<accession>A0A166K4X5</accession>
<keyword evidence="1" id="KW-0812">Transmembrane</keyword>
<feature type="transmembrane region" description="Helical" evidence="1">
    <location>
        <begin position="169"/>
        <end position="191"/>
    </location>
</feature>
<dbReference type="RefSeq" id="WP_063872106.1">
    <property type="nucleotide sequence ID" value="NZ_CAWMRI010000079.1"/>
</dbReference>
<feature type="transmembrane region" description="Helical" evidence="1">
    <location>
        <begin position="137"/>
        <end position="162"/>
    </location>
</feature>
<dbReference type="Proteomes" id="UP000076555">
    <property type="component" value="Unassembled WGS sequence"/>
</dbReference>
<sequence length="248" mass="27632">MQSDSNSPTHVGATPHSGKLLIPRSHRQKFFIQFTLMTVLGWVVGGIASIGLEKSILGGLAPADSFHWAKILGNILFAVVFAADQALVLRRYISGRLWILATSIGWLIANSVAIAWINYISSIANSFNQGVSPELAFIWGFLSTFSYILTGIWLGFCQWLALRRYVKQAWWWIFLPSVSFFLISIFVWLLSLVQDLIPEVNRTPILYWSEQTFTAIILGVIPAIGLCTLKRNSHRPTKSSSSSTLANS</sequence>
<keyword evidence="1" id="KW-0472">Membrane</keyword>
<proteinExistence type="predicted"/>
<feature type="transmembrane region" description="Helical" evidence="1">
    <location>
        <begin position="30"/>
        <end position="51"/>
    </location>
</feature>
<reference evidence="2 3" key="1">
    <citation type="submission" date="2016-04" db="EMBL/GenBank/DDBJ databases">
        <title>Draft Genome Assembly of the Bloom-forming Cyanobacterium Nodularia spumigena Strain CENA596 in Shrimp Production Ponds.</title>
        <authorList>
            <person name="Popin R.V."/>
            <person name="Rigonato J."/>
            <person name="Abreu V.A."/>
            <person name="Andreote A.P."/>
            <person name="Silveira S.B."/>
            <person name="Odebrecht C."/>
            <person name="Fiore M.F."/>
        </authorList>
    </citation>
    <scope>NUCLEOTIDE SEQUENCE [LARGE SCALE GENOMIC DNA]</scope>
    <source>
        <strain evidence="2 3">CENA596</strain>
    </source>
</reference>
<dbReference type="AlphaFoldDB" id="A0A166K4X5"/>
<dbReference type="OrthoDB" id="482088at2"/>
<gene>
    <name evidence="2" type="ORF">A2T98_06780</name>
</gene>
<comment type="caution">
    <text evidence="2">The sequence shown here is derived from an EMBL/GenBank/DDBJ whole genome shotgun (WGS) entry which is preliminary data.</text>
</comment>
<evidence type="ECO:0000313" key="3">
    <source>
        <dbReference type="Proteomes" id="UP000076555"/>
    </source>
</evidence>
<name>A0A166K4X5_NODSP</name>
<dbReference type="EMBL" id="LWAJ01000079">
    <property type="protein sequence ID" value="KZL50570.1"/>
    <property type="molecule type" value="Genomic_DNA"/>
</dbReference>
<feature type="transmembrane region" description="Helical" evidence="1">
    <location>
        <begin position="97"/>
        <end position="117"/>
    </location>
</feature>
<feature type="transmembrane region" description="Helical" evidence="1">
    <location>
        <begin position="71"/>
        <end position="90"/>
    </location>
</feature>